<feature type="non-terminal residue" evidence="1">
    <location>
        <position position="54"/>
    </location>
</feature>
<name>A0ACA9SSM9_9GLOM</name>
<accession>A0ACA9SSM9</accession>
<gene>
    <name evidence="1" type="ORF">RPERSI_LOCUS34673</name>
</gene>
<dbReference type="Proteomes" id="UP000789920">
    <property type="component" value="Unassembled WGS sequence"/>
</dbReference>
<protein>
    <submittedName>
        <fullName evidence="1">25343_t:CDS:1</fullName>
    </submittedName>
</protein>
<organism evidence="1 2">
    <name type="scientific">Racocetra persica</name>
    <dbReference type="NCBI Taxonomy" id="160502"/>
    <lineage>
        <taxon>Eukaryota</taxon>
        <taxon>Fungi</taxon>
        <taxon>Fungi incertae sedis</taxon>
        <taxon>Mucoromycota</taxon>
        <taxon>Glomeromycotina</taxon>
        <taxon>Glomeromycetes</taxon>
        <taxon>Diversisporales</taxon>
        <taxon>Gigasporaceae</taxon>
        <taxon>Racocetra</taxon>
    </lineage>
</organism>
<dbReference type="EMBL" id="CAJVQC010156387">
    <property type="protein sequence ID" value="CAG8847519.1"/>
    <property type="molecule type" value="Genomic_DNA"/>
</dbReference>
<evidence type="ECO:0000313" key="1">
    <source>
        <dbReference type="EMBL" id="CAG8847519.1"/>
    </source>
</evidence>
<proteinExistence type="predicted"/>
<comment type="caution">
    <text evidence="1">The sequence shown here is derived from an EMBL/GenBank/DDBJ whole genome shotgun (WGS) entry which is preliminary data.</text>
</comment>
<feature type="non-terminal residue" evidence="1">
    <location>
        <position position="1"/>
    </location>
</feature>
<evidence type="ECO:0000313" key="2">
    <source>
        <dbReference type="Proteomes" id="UP000789920"/>
    </source>
</evidence>
<keyword evidence="2" id="KW-1185">Reference proteome</keyword>
<sequence>FRYEHLTRESDQYALNKLASSEKRSKSINFTGSSEGYFGPVVIGGQKFNVPSPP</sequence>
<reference evidence="1" key="1">
    <citation type="submission" date="2021-06" db="EMBL/GenBank/DDBJ databases">
        <authorList>
            <person name="Kallberg Y."/>
            <person name="Tangrot J."/>
            <person name="Rosling A."/>
        </authorList>
    </citation>
    <scope>NUCLEOTIDE SEQUENCE</scope>
    <source>
        <strain evidence="1">MA461A</strain>
    </source>
</reference>